<dbReference type="InterPro" id="IPR012110">
    <property type="entry name" value="PDC/IPDC-like"/>
</dbReference>
<dbReference type="Pfam" id="PF00205">
    <property type="entry name" value="TPP_enzyme_M"/>
    <property type="match status" value="1"/>
</dbReference>
<dbReference type="GO" id="GO:0030976">
    <property type="term" value="F:thiamine pyrophosphate binding"/>
    <property type="evidence" value="ECO:0007669"/>
    <property type="project" value="InterPro"/>
</dbReference>
<dbReference type="InterPro" id="IPR012001">
    <property type="entry name" value="Thiamin_PyroP_enz_TPP-bd_dom"/>
</dbReference>
<evidence type="ECO:0000256" key="11">
    <source>
        <dbReference type="PIRSR" id="PIRSR036565-2"/>
    </source>
</evidence>
<dbReference type="RefSeq" id="WP_120194513.1">
    <property type="nucleotide sequence ID" value="NZ_RAPK01000013.1"/>
</dbReference>
<dbReference type="Gene3D" id="3.40.50.970">
    <property type="match status" value="2"/>
</dbReference>
<dbReference type="Gene3D" id="3.40.50.1220">
    <property type="entry name" value="TPP-binding domain"/>
    <property type="match status" value="1"/>
</dbReference>
<dbReference type="CDD" id="cd02005">
    <property type="entry name" value="TPP_PDC_IPDC"/>
    <property type="match status" value="1"/>
</dbReference>
<comment type="similarity">
    <text evidence="4 12">Belongs to the TPP enzyme family.</text>
</comment>
<evidence type="ECO:0000256" key="3">
    <source>
        <dbReference type="ARBA" id="ARBA00002938"/>
    </source>
</evidence>
<dbReference type="Pfam" id="PF02775">
    <property type="entry name" value="TPP_enzyme_C"/>
    <property type="match status" value="1"/>
</dbReference>
<dbReference type="SUPFAM" id="SSF52467">
    <property type="entry name" value="DHS-like NAD/FAD-binding domain"/>
    <property type="match status" value="1"/>
</dbReference>
<comment type="cofactor">
    <cofactor evidence="2">
        <name>thiamine diphosphate</name>
        <dbReference type="ChEBI" id="CHEBI:58937"/>
    </cofactor>
</comment>
<dbReference type="EMBL" id="RAPK01000013">
    <property type="protein sequence ID" value="RKD68114.1"/>
    <property type="molecule type" value="Genomic_DNA"/>
</dbReference>
<evidence type="ECO:0000256" key="6">
    <source>
        <dbReference type="ARBA" id="ARBA00022723"/>
    </source>
</evidence>
<keyword evidence="6 11" id="KW-0479">Metal-binding</keyword>
<feature type="binding site" evidence="11">
    <location>
        <position position="434"/>
    </location>
    <ligand>
        <name>Mg(2+)</name>
        <dbReference type="ChEBI" id="CHEBI:18420"/>
    </ligand>
</feature>
<dbReference type="CDD" id="cd07038">
    <property type="entry name" value="TPP_PYR_PDC_IPDC_like"/>
    <property type="match status" value="1"/>
</dbReference>
<dbReference type="GO" id="GO:0000949">
    <property type="term" value="P:aromatic amino acid family catabolic process to alcohol via Ehrlich pathway"/>
    <property type="evidence" value="ECO:0007669"/>
    <property type="project" value="TreeGrafter"/>
</dbReference>
<evidence type="ECO:0000256" key="5">
    <source>
        <dbReference type="ARBA" id="ARBA00020054"/>
    </source>
</evidence>
<dbReference type="Pfam" id="PF02776">
    <property type="entry name" value="TPP_enzyme_N"/>
    <property type="match status" value="1"/>
</dbReference>
<accession>A0A419UU31</accession>
<keyword evidence="7" id="KW-0210">Decarboxylase</keyword>
<dbReference type="GO" id="GO:0005829">
    <property type="term" value="C:cytosol"/>
    <property type="evidence" value="ECO:0007669"/>
    <property type="project" value="TreeGrafter"/>
</dbReference>
<proteinExistence type="inferred from homology"/>
<dbReference type="GO" id="GO:0000287">
    <property type="term" value="F:magnesium ion binding"/>
    <property type="evidence" value="ECO:0007669"/>
    <property type="project" value="InterPro"/>
</dbReference>
<reference evidence="16 17" key="1">
    <citation type="submission" date="2018-09" db="EMBL/GenBank/DDBJ databases">
        <title>Genomic Encyclopedia of Archaeal and Bacterial Type Strains, Phase II (KMG-II): from individual species to whole genera.</title>
        <authorList>
            <person name="Goeker M."/>
        </authorList>
    </citation>
    <scope>NUCLEOTIDE SEQUENCE [LARGE SCALE GENOMIC DNA]</scope>
    <source>
        <strain evidence="16 17">DSM 17008</strain>
    </source>
</reference>
<gene>
    <name evidence="16" type="ORF">ATL39_3388</name>
</gene>
<dbReference type="InterPro" id="IPR029061">
    <property type="entry name" value="THDP-binding"/>
</dbReference>
<evidence type="ECO:0000259" key="13">
    <source>
        <dbReference type="Pfam" id="PF00205"/>
    </source>
</evidence>
<evidence type="ECO:0000256" key="4">
    <source>
        <dbReference type="ARBA" id="ARBA00007812"/>
    </source>
</evidence>
<dbReference type="PANTHER" id="PTHR43452:SF30">
    <property type="entry name" value="PYRUVATE DECARBOXYLASE ISOZYME 1-RELATED"/>
    <property type="match status" value="1"/>
</dbReference>
<feature type="binding site" evidence="11">
    <location>
        <position position="461"/>
    </location>
    <ligand>
        <name>Mg(2+)</name>
        <dbReference type="ChEBI" id="CHEBI:18420"/>
    </ligand>
</feature>
<evidence type="ECO:0000256" key="8">
    <source>
        <dbReference type="ARBA" id="ARBA00022842"/>
    </source>
</evidence>
<dbReference type="InterPro" id="IPR047213">
    <property type="entry name" value="TPP_PYR_PDC_IPDC-like"/>
</dbReference>
<feature type="domain" description="Thiamine pyrophosphate enzyme TPP-binding" evidence="14">
    <location>
        <begin position="390"/>
        <end position="527"/>
    </location>
</feature>
<evidence type="ECO:0000259" key="15">
    <source>
        <dbReference type="Pfam" id="PF02776"/>
    </source>
</evidence>
<keyword evidence="17" id="KW-1185">Reference proteome</keyword>
<protein>
    <recommendedName>
        <fullName evidence="5">Alpha-keto-acid decarboxylase</fullName>
    </recommendedName>
</protein>
<dbReference type="GO" id="GO:0004737">
    <property type="term" value="F:pyruvate decarboxylase activity"/>
    <property type="evidence" value="ECO:0007669"/>
    <property type="project" value="TreeGrafter"/>
</dbReference>
<evidence type="ECO:0000313" key="16">
    <source>
        <dbReference type="EMBL" id="RKD68114.1"/>
    </source>
</evidence>
<keyword evidence="10" id="KW-0456">Lyase</keyword>
<dbReference type="AlphaFoldDB" id="A0A419UU31"/>
<evidence type="ECO:0000313" key="17">
    <source>
        <dbReference type="Proteomes" id="UP000285120"/>
    </source>
</evidence>
<feature type="domain" description="Thiamine pyrophosphate enzyme N-terminal TPP-binding" evidence="15">
    <location>
        <begin position="6"/>
        <end position="115"/>
    </location>
</feature>
<name>A0A419UU31_9BACL</name>
<dbReference type="PROSITE" id="PS00187">
    <property type="entry name" value="TPP_ENZYMES"/>
    <property type="match status" value="1"/>
</dbReference>
<dbReference type="SUPFAM" id="SSF52518">
    <property type="entry name" value="Thiamin diphosphate-binding fold (THDP-binding)"/>
    <property type="match status" value="2"/>
</dbReference>
<dbReference type="OrthoDB" id="4494979at2"/>
<dbReference type="InterPro" id="IPR012000">
    <property type="entry name" value="Thiamin_PyroP_enz_cen_dom"/>
</dbReference>
<evidence type="ECO:0000256" key="9">
    <source>
        <dbReference type="ARBA" id="ARBA00023052"/>
    </source>
</evidence>
<comment type="caution">
    <text evidence="16">The sequence shown here is derived from an EMBL/GenBank/DDBJ whole genome shotgun (WGS) entry which is preliminary data.</text>
</comment>
<evidence type="ECO:0000256" key="10">
    <source>
        <dbReference type="ARBA" id="ARBA00023239"/>
    </source>
</evidence>
<keyword evidence="9 12" id="KW-0786">Thiamine pyrophosphate</keyword>
<sequence length="549" mass="61304">MAEWKTISSYLYDCLLKEGITEIFGVPGDYNFALLDELEKYTAIQFIDNRNELNAGYAADGYAQIKGMSALITTFGVGDLSAANAMAGAYSEQVPLIEIVGSPASSMQENGTKAHHTLMNGDYDVFLRMHREITERAIKITADNAVREIPAAIAAALEHRKPVYIDIPQDVALMKINTDSPGDESGTQKNEAKLAAQGAEEVKKALQQADSAVLLVDIYTIRHHLKEKVLQLAEYLNIPTAQMMQGKSGFNEQHPLYIGMYGGAFGNQEVREYVENADIIITAGLLESDFNTAKFTAELHRKKRIDLQPMELFVQGESAGKMKMEVLIDALLSEKCPVFEDKSYFPSFYDELPEKLEPLRAETYYPIIQSVLRPKDILVVETGTLSYGLAHVRLPENSVYISQGSWQSIGYALPAAFGAQMAAPERRVLLFIGDGSFQLTAQGLSSMAEQNIKPVVFFLNNKGYTVERYLNTDNPQAEYNDIPEWDYIKLVKSFYTKARTTRVTTTEELKQAAAQLDETDSLHFIEIVVNDKMDAPLHLKRLREASLQE</sequence>
<keyword evidence="8 11" id="KW-0460">Magnesium</keyword>
<comment type="function">
    <text evidence="3">Decarboxylates branched-chain and aromatic alpha-keto acids to aldehydes.</text>
</comment>
<dbReference type="PANTHER" id="PTHR43452">
    <property type="entry name" value="PYRUVATE DECARBOXYLASE"/>
    <property type="match status" value="1"/>
</dbReference>
<comment type="cofactor">
    <cofactor evidence="11">
        <name>Mg(2+)</name>
        <dbReference type="ChEBI" id="CHEBI:18420"/>
    </cofactor>
    <text evidence="11">Binds 1 Mg(2+) per subunit.</text>
</comment>
<evidence type="ECO:0000256" key="7">
    <source>
        <dbReference type="ARBA" id="ARBA00022793"/>
    </source>
</evidence>
<organism evidence="16 17">
    <name type="scientific">Sinobaca qinghaiensis</name>
    <dbReference type="NCBI Taxonomy" id="342944"/>
    <lineage>
        <taxon>Bacteria</taxon>
        <taxon>Bacillati</taxon>
        <taxon>Bacillota</taxon>
        <taxon>Bacilli</taxon>
        <taxon>Bacillales</taxon>
        <taxon>Sporolactobacillaceae</taxon>
        <taxon>Sinobaca</taxon>
    </lineage>
</organism>
<dbReference type="InterPro" id="IPR000399">
    <property type="entry name" value="TPP-bd_CS"/>
</dbReference>
<dbReference type="InterPro" id="IPR029035">
    <property type="entry name" value="DHS-like_NAD/FAD-binding_dom"/>
</dbReference>
<evidence type="ECO:0000259" key="14">
    <source>
        <dbReference type="Pfam" id="PF02775"/>
    </source>
</evidence>
<feature type="domain" description="Thiamine pyrophosphate enzyme central" evidence="13">
    <location>
        <begin position="200"/>
        <end position="306"/>
    </location>
</feature>
<dbReference type="FunFam" id="3.40.50.970:FF:000024">
    <property type="entry name" value="Pyruvate decarboxylase isozyme"/>
    <property type="match status" value="1"/>
</dbReference>
<comment type="cofactor">
    <cofactor evidence="1">
        <name>a metal cation</name>
        <dbReference type="ChEBI" id="CHEBI:25213"/>
    </cofactor>
</comment>
<evidence type="ECO:0000256" key="2">
    <source>
        <dbReference type="ARBA" id="ARBA00001964"/>
    </source>
</evidence>
<evidence type="ECO:0000256" key="1">
    <source>
        <dbReference type="ARBA" id="ARBA00001920"/>
    </source>
</evidence>
<dbReference type="InterPro" id="IPR047214">
    <property type="entry name" value="TPP_PDC_IPDC"/>
</dbReference>
<keyword evidence="16" id="KW-0670">Pyruvate</keyword>
<dbReference type="FunFam" id="3.40.50.970:FF:000019">
    <property type="entry name" value="Pyruvate decarboxylase isozyme"/>
    <property type="match status" value="1"/>
</dbReference>
<dbReference type="PIRSF" id="PIRSF036565">
    <property type="entry name" value="Pyruvt_ip_decrb"/>
    <property type="match status" value="1"/>
</dbReference>
<dbReference type="Proteomes" id="UP000285120">
    <property type="component" value="Unassembled WGS sequence"/>
</dbReference>
<evidence type="ECO:0000256" key="12">
    <source>
        <dbReference type="RuleBase" id="RU362132"/>
    </source>
</evidence>
<dbReference type="InterPro" id="IPR011766">
    <property type="entry name" value="TPP_enzyme_TPP-bd"/>
</dbReference>
<feature type="binding site" evidence="11">
    <location>
        <position position="463"/>
    </location>
    <ligand>
        <name>Mg(2+)</name>
        <dbReference type="ChEBI" id="CHEBI:18420"/>
    </ligand>
</feature>